<dbReference type="Gene3D" id="1.10.30.50">
    <property type="match status" value="1"/>
</dbReference>
<gene>
    <name evidence="1" type="ORF">ACGTZG_12780</name>
</gene>
<proteinExistence type="predicted"/>
<comment type="caution">
    <text evidence="1">The sequence shown here is derived from an EMBL/GenBank/DDBJ whole genome shotgun (WGS) entry which is preliminary data.</text>
</comment>
<keyword evidence="2" id="KW-1185">Reference proteome</keyword>
<evidence type="ECO:0000313" key="2">
    <source>
        <dbReference type="Proteomes" id="UP001605989"/>
    </source>
</evidence>
<reference evidence="1 2" key="1">
    <citation type="submission" date="2024-10" db="EMBL/GenBank/DDBJ databases">
        <authorList>
            <person name="Sang B.-I."/>
            <person name="Prabhaharan D."/>
        </authorList>
    </citation>
    <scope>NUCLEOTIDE SEQUENCE [LARGE SCALE GENOMIC DNA]</scope>
    <source>
        <strain evidence="1 2">MH</strain>
    </source>
</reference>
<name>A0ABW7DRQ6_9FIRM</name>
<evidence type="ECO:0000313" key="1">
    <source>
        <dbReference type="EMBL" id="MFG6274059.1"/>
    </source>
</evidence>
<evidence type="ECO:0008006" key="3">
    <source>
        <dbReference type="Google" id="ProtNLM"/>
    </source>
</evidence>
<organism evidence="1 2">
    <name type="scientific">Megasphaera hexanoica</name>
    <dbReference type="NCBI Taxonomy" id="1675036"/>
    <lineage>
        <taxon>Bacteria</taxon>
        <taxon>Bacillati</taxon>
        <taxon>Bacillota</taxon>
        <taxon>Negativicutes</taxon>
        <taxon>Veillonellales</taxon>
        <taxon>Veillonellaceae</taxon>
        <taxon>Megasphaera</taxon>
    </lineage>
</organism>
<sequence>MELKKTERVHLTGKKARSFYDKIYERDGGHCIWCGKPIEYGVKYHHEPCGIYRSDEENKVVMLCPECHYARHNTAPKVAKEICERYLHGLYGEKGARKE</sequence>
<protein>
    <recommendedName>
        <fullName evidence="3">HNH nuclease domain-containing protein</fullName>
    </recommendedName>
</protein>
<dbReference type="Proteomes" id="UP001605989">
    <property type="component" value="Unassembled WGS sequence"/>
</dbReference>
<accession>A0ABW7DRQ6</accession>
<dbReference type="RefSeq" id="WP_113855203.1">
    <property type="nucleotide sequence ID" value="NZ_CP011940.1"/>
</dbReference>
<dbReference type="EMBL" id="JBIEKR010000013">
    <property type="protein sequence ID" value="MFG6274059.1"/>
    <property type="molecule type" value="Genomic_DNA"/>
</dbReference>